<feature type="transmembrane region" description="Helical" evidence="1">
    <location>
        <begin position="130"/>
        <end position="151"/>
    </location>
</feature>
<keyword evidence="1" id="KW-1133">Transmembrane helix</keyword>
<evidence type="ECO:0000313" key="2">
    <source>
        <dbReference type="EMBL" id="KHE93626.1"/>
    </source>
</evidence>
<organism evidence="2 3">
    <name type="scientific">Candidatus Scalindua brodae</name>
    <dbReference type="NCBI Taxonomy" id="237368"/>
    <lineage>
        <taxon>Bacteria</taxon>
        <taxon>Pseudomonadati</taxon>
        <taxon>Planctomycetota</taxon>
        <taxon>Candidatus Brocadiia</taxon>
        <taxon>Candidatus Brocadiales</taxon>
        <taxon>Candidatus Scalinduaceae</taxon>
        <taxon>Candidatus Scalindua</taxon>
    </lineage>
</organism>
<dbReference type="EMBL" id="JRYO01000046">
    <property type="protein sequence ID" value="KHE93626.1"/>
    <property type="molecule type" value="Genomic_DNA"/>
</dbReference>
<keyword evidence="1" id="KW-0472">Membrane</keyword>
<dbReference type="Proteomes" id="UP000030652">
    <property type="component" value="Unassembled WGS sequence"/>
</dbReference>
<keyword evidence="1" id="KW-0812">Transmembrane</keyword>
<accession>A0A0B0ENK8</accession>
<sequence length="153" mass="17321">MNDYLETINKASEEAIAKPVLVDLHCDHYQAMLSWIRTTITILVPSLALLIGLQEKNLSGERIQNALLLISMSMMTLSILLGLWALLHESKSHANVAEQLKRHLDAGKKTKEFRLSPGKYSLLQIKLLKIFPWLVGISILSLGSFGFVKYWQF</sequence>
<dbReference type="AlphaFoldDB" id="A0A0B0ENK8"/>
<proteinExistence type="predicted"/>
<evidence type="ECO:0000313" key="3">
    <source>
        <dbReference type="Proteomes" id="UP000030652"/>
    </source>
</evidence>
<reference evidence="2 3" key="1">
    <citation type="submission" date="2014-10" db="EMBL/GenBank/DDBJ databases">
        <title>Draft genome of anammox bacterium scalindua brodae, obtained using differential coverage binning of sequence data from two enrichment reactors.</title>
        <authorList>
            <person name="Speth D.R."/>
            <person name="Russ L."/>
            <person name="Kartal B."/>
            <person name="Op den Camp H.J."/>
            <person name="Dutilh B.E."/>
            <person name="Jetten M.S."/>
        </authorList>
    </citation>
    <scope>NUCLEOTIDE SEQUENCE [LARGE SCALE GENOMIC DNA]</scope>
    <source>
        <strain evidence="2">RU1</strain>
    </source>
</reference>
<feature type="transmembrane region" description="Helical" evidence="1">
    <location>
        <begin position="65"/>
        <end position="87"/>
    </location>
</feature>
<name>A0A0B0ENK8_9BACT</name>
<evidence type="ECO:0008006" key="4">
    <source>
        <dbReference type="Google" id="ProtNLM"/>
    </source>
</evidence>
<feature type="transmembrane region" description="Helical" evidence="1">
    <location>
        <begin position="34"/>
        <end position="53"/>
    </location>
</feature>
<gene>
    <name evidence="2" type="ORF">SCABRO_00671</name>
</gene>
<evidence type="ECO:0000256" key="1">
    <source>
        <dbReference type="SAM" id="Phobius"/>
    </source>
</evidence>
<comment type="caution">
    <text evidence="2">The sequence shown here is derived from an EMBL/GenBank/DDBJ whole genome shotgun (WGS) entry which is preliminary data.</text>
</comment>
<protein>
    <recommendedName>
        <fullName evidence="4">DUF202 domain-containing protein</fullName>
    </recommendedName>
</protein>